<keyword evidence="2" id="KW-1185">Reference proteome</keyword>
<dbReference type="RefSeq" id="WP_014674017.1">
    <property type="nucleotide sequence ID" value="NZ_CP053189.1"/>
</dbReference>
<name>A0A6M4PJL6_9ACTN</name>
<gene>
    <name evidence="1" type="ORF">HKX69_15705</name>
</gene>
<protein>
    <recommendedName>
        <fullName evidence="3">DUF4177 domain-containing protein</fullName>
    </recommendedName>
</protein>
<dbReference type="EMBL" id="CP053189">
    <property type="protein sequence ID" value="QJS10769.1"/>
    <property type="molecule type" value="Genomic_DNA"/>
</dbReference>
<dbReference type="AlphaFoldDB" id="A0A6M4PJL6"/>
<accession>A0A6M4PJL6</accession>
<evidence type="ECO:0008006" key="3">
    <source>
        <dbReference type="Google" id="ProtNLM"/>
    </source>
</evidence>
<proteinExistence type="predicted"/>
<evidence type="ECO:0000313" key="2">
    <source>
        <dbReference type="Proteomes" id="UP000502641"/>
    </source>
</evidence>
<reference evidence="1 2" key="1">
    <citation type="submission" date="2020-05" db="EMBL/GenBank/DDBJ databases">
        <authorList>
            <person name="Li K."/>
        </authorList>
    </citation>
    <scope>NUCLEOTIDE SEQUENCE [LARGE SCALE GENOMIC DNA]</scope>
    <source>
        <strain evidence="2">jing01</strain>
    </source>
</reference>
<dbReference type="KEGG" id="sarg:HKX69_15705"/>
<sequence length="56" mass="6382">MTKKWEYQTVPLLIHATKQILDSWGDQGYELVQVVPGPNPESLVAYLKREKPEADA</sequence>
<evidence type="ECO:0000313" key="1">
    <source>
        <dbReference type="EMBL" id="QJS10769.1"/>
    </source>
</evidence>
<dbReference type="Proteomes" id="UP000502641">
    <property type="component" value="Chromosome"/>
</dbReference>
<dbReference type="GeneID" id="96276414"/>
<organism evidence="1 2">
    <name type="scientific">Streptomyces argyrophylli</name>
    <dbReference type="NCBI Taxonomy" id="2726118"/>
    <lineage>
        <taxon>Bacteria</taxon>
        <taxon>Bacillati</taxon>
        <taxon>Actinomycetota</taxon>
        <taxon>Actinomycetes</taxon>
        <taxon>Kitasatosporales</taxon>
        <taxon>Streptomycetaceae</taxon>
        <taxon>Streptomyces</taxon>
    </lineage>
</organism>